<dbReference type="SMART" id="SM00575">
    <property type="entry name" value="ZnF_PMZ"/>
    <property type="match status" value="1"/>
</dbReference>
<dbReference type="AlphaFoldDB" id="Q2QS97"/>
<dbReference type="PANTHER" id="PTHR31669:SF295">
    <property type="entry name" value="PROTEIN FAR1-RELATED SEQUENCE"/>
    <property type="match status" value="1"/>
</dbReference>
<evidence type="ECO:0000256" key="6">
    <source>
        <dbReference type="RuleBase" id="RU367018"/>
    </source>
</evidence>
<dbReference type="InterPro" id="IPR006564">
    <property type="entry name" value="Znf_PMZ"/>
</dbReference>
<evidence type="ECO:0000259" key="8">
    <source>
        <dbReference type="PROSITE" id="PS50966"/>
    </source>
</evidence>
<reference evidence="9" key="2">
    <citation type="submission" date="2005-04" db="EMBL/GenBank/DDBJ databases">
        <authorList>
            <person name="Buell C.R."/>
            <person name="Wing R.A."/>
            <person name="McCombie W.A."/>
            <person name="Ouyang S."/>
        </authorList>
    </citation>
    <scope>NUCLEOTIDE SEQUENCE</scope>
</reference>
<keyword evidence="2 6" id="KW-0479">Metal-binding</keyword>
<accession>Q2QS97</accession>
<evidence type="ECO:0000256" key="2">
    <source>
        <dbReference type="ARBA" id="ARBA00022723"/>
    </source>
</evidence>
<evidence type="ECO:0000256" key="3">
    <source>
        <dbReference type="ARBA" id="ARBA00022771"/>
    </source>
</evidence>
<evidence type="ECO:0000256" key="1">
    <source>
        <dbReference type="ARBA" id="ARBA00005889"/>
    </source>
</evidence>
<reference evidence="9" key="1">
    <citation type="journal article" date="2005" name="BMC Biol.">
        <title>The sequence of rice chromosomes 11 and 12, rich in disease resistance genes and recent gene duplications.</title>
        <authorList>
            <consortium name="The rice chromosomes 11 and 12 sequencing consortia"/>
        </authorList>
    </citation>
    <scope>NUCLEOTIDE SEQUENCE [LARGE SCALE GENOMIC DNA]</scope>
</reference>
<proteinExistence type="inferred from homology"/>
<organism evidence="9">
    <name type="scientific">Oryza sativa subsp. japonica</name>
    <name type="common">Rice</name>
    <dbReference type="NCBI Taxonomy" id="39947"/>
    <lineage>
        <taxon>Eukaryota</taxon>
        <taxon>Viridiplantae</taxon>
        <taxon>Streptophyta</taxon>
        <taxon>Embryophyta</taxon>
        <taxon>Tracheophyta</taxon>
        <taxon>Spermatophyta</taxon>
        <taxon>Magnoliopsida</taxon>
        <taxon>Liliopsida</taxon>
        <taxon>Poales</taxon>
        <taxon>Poaceae</taxon>
        <taxon>BOP clade</taxon>
        <taxon>Oryzoideae</taxon>
        <taxon>Oryzeae</taxon>
        <taxon>Oryzinae</taxon>
        <taxon>Oryza</taxon>
        <taxon>Oryza sativa</taxon>
    </lineage>
</organism>
<evidence type="ECO:0000313" key="9">
    <source>
        <dbReference type="EMBL" id="ABA97983.1"/>
    </source>
</evidence>
<protein>
    <recommendedName>
        <fullName evidence="6">Protein FAR1-RELATED SEQUENCE</fullName>
    </recommendedName>
</protein>
<evidence type="ECO:0000256" key="5">
    <source>
        <dbReference type="PROSITE-ProRule" id="PRU00325"/>
    </source>
</evidence>
<feature type="region of interest" description="Disordered" evidence="7">
    <location>
        <begin position="311"/>
        <end position="366"/>
    </location>
</feature>
<reference evidence="9" key="3">
    <citation type="submission" date="2006-01" db="EMBL/GenBank/DDBJ databases">
        <authorList>
            <person name="Buell R."/>
        </authorList>
    </citation>
    <scope>NUCLEOTIDE SEQUENCE</scope>
</reference>
<feature type="compositionally biased region" description="Polar residues" evidence="7">
    <location>
        <begin position="311"/>
        <end position="334"/>
    </location>
</feature>
<dbReference type="PROSITE" id="PS50966">
    <property type="entry name" value="ZF_SWIM"/>
    <property type="match status" value="1"/>
</dbReference>
<dbReference type="EMBL" id="DP000011">
    <property type="protein sequence ID" value="ABA97983.1"/>
    <property type="molecule type" value="Genomic_DNA"/>
</dbReference>
<dbReference type="GO" id="GO:0006355">
    <property type="term" value="P:regulation of DNA-templated transcription"/>
    <property type="evidence" value="ECO:0007669"/>
    <property type="project" value="UniProtKB-UniRule"/>
</dbReference>
<comment type="function">
    <text evidence="6">Putative transcription activator involved in regulating light control of development.</text>
</comment>
<keyword evidence="4 6" id="KW-0862">Zinc</keyword>
<evidence type="ECO:0000256" key="4">
    <source>
        <dbReference type="ARBA" id="ARBA00022833"/>
    </source>
</evidence>
<name>Q2QS97_ORYSJ</name>
<comment type="subcellular location">
    <subcellularLocation>
        <location evidence="6">Nucleus</location>
    </subcellularLocation>
</comment>
<gene>
    <name evidence="9" type="ordered locus">LOC_Os12g24870</name>
</gene>
<dbReference type="PANTHER" id="PTHR31669">
    <property type="entry name" value="PROTEIN FAR1-RELATED SEQUENCE 10-RELATED"/>
    <property type="match status" value="1"/>
</dbReference>
<keyword evidence="3 5" id="KW-0863">Zinc-finger</keyword>
<dbReference type="GO" id="GO:0005634">
    <property type="term" value="C:nucleus"/>
    <property type="evidence" value="ECO:0007669"/>
    <property type="project" value="UniProtKB-SubCell"/>
</dbReference>
<dbReference type="InterPro" id="IPR007527">
    <property type="entry name" value="Znf_SWIM"/>
</dbReference>
<feature type="compositionally biased region" description="Low complexity" evidence="7">
    <location>
        <begin position="33"/>
        <end position="42"/>
    </location>
</feature>
<keyword evidence="6" id="KW-0539">Nucleus</keyword>
<dbReference type="GO" id="GO:0008270">
    <property type="term" value="F:zinc ion binding"/>
    <property type="evidence" value="ECO:0007669"/>
    <property type="project" value="UniProtKB-UniRule"/>
</dbReference>
<feature type="domain" description="SWIM-type" evidence="8">
    <location>
        <begin position="194"/>
        <end position="230"/>
    </location>
</feature>
<dbReference type="Pfam" id="PF04434">
    <property type="entry name" value="SWIM"/>
    <property type="match status" value="1"/>
</dbReference>
<evidence type="ECO:0000256" key="7">
    <source>
        <dbReference type="SAM" id="MobiDB-lite"/>
    </source>
</evidence>
<feature type="region of interest" description="Disordered" evidence="7">
    <location>
        <begin position="29"/>
        <end position="51"/>
    </location>
</feature>
<comment type="similarity">
    <text evidence="1 6">Belongs to the FHY3/FAR1 family.</text>
</comment>
<sequence>MAAATPANSGEGGGLMRFTEARGVPGWRRPKLGRPGAAARHAAGGGRTEQRRREAVPATFQRWIGWVKRGEWEYSAWRIRFYLRFQRIDDLFKLFVHPQDSVWIFVKKYEHIIETRLDREDREGYRAETTEPRMYSRSLIEKQASQFYTTSMFADKFQYEIYEATGLDAEKTQEVPNIMYNVMPSDRERTGKKYMVTFDATHSTYSCSCHKFERDGLLCSHILRVMAVLNIHEIPSKYLLKRWSEQATLQKCDEYNGPAPSIGVLATSKLRFNALCRATTSLASDACINEEKYLIVSAGIQNLQTMVATPHTVETQHQQGILPSQQAPSSSAKNPPTKKRTGRPAEKTHRMKPIGEQITESSKKRRTKKKSSCSYCFDETHNVSICQYLKIANMRDALLNQKMVQETELTI</sequence>
<dbReference type="InterPro" id="IPR031052">
    <property type="entry name" value="FHY3/FAR1"/>
</dbReference>